<evidence type="ECO:0000256" key="4">
    <source>
        <dbReference type="ARBA" id="ARBA00022728"/>
    </source>
</evidence>
<dbReference type="SMART" id="SM00320">
    <property type="entry name" value="WD40"/>
    <property type="match status" value="6"/>
</dbReference>
<dbReference type="OMA" id="VQVYDHH"/>
<evidence type="ECO:0000313" key="12">
    <source>
        <dbReference type="EMBL" id="CAG99995.1"/>
    </source>
</evidence>
<dbReference type="PRINTS" id="PR00320">
    <property type="entry name" value="GPROTEINBRPT"/>
</dbReference>
<evidence type="ECO:0000256" key="2">
    <source>
        <dbReference type="ARBA" id="ARBA00022574"/>
    </source>
</evidence>
<accession>Q6CMD1</accession>
<evidence type="ECO:0000256" key="7">
    <source>
        <dbReference type="ARBA" id="ARBA00023242"/>
    </source>
</evidence>
<keyword evidence="5" id="KW-0677">Repeat</keyword>
<name>Q6CMD1_KLULA</name>
<keyword evidence="6" id="KW-0508">mRNA splicing</keyword>
<comment type="subcellular location">
    <subcellularLocation>
        <location evidence="1">Nucleus</location>
    </subcellularLocation>
</comment>
<protein>
    <recommendedName>
        <fullName evidence="8">Pre-mRNA-processing factor 17</fullName>
    </recommendedName>
</protein>
<dbReference type="PROSITE" id="PS50082">
    <property type="entry name" value="WD_REPEATS_2"/>
    <property type="match status" value="4"/>
</dbReference>
<dbReference type="InterPro" id="IPR032847">
    <property type="entry name" value="PRPF17"/>
</dbReference>
<dbReference type="eggNOG" id="KOG0282">
    <property type="taxonomic scope" value="Eukaryota"/>
</dbReference>
<evidence type="ECO:0000256" key="10">
    <source>
        <dbReference type="SAM" id="MobiDB-lite"/>
    </source>
</evidence>
<evidence type="ECO:0000256" key="8">
    <source>
        <dbReference type="ARBA" id="ARBA00068146"/>
    </source>
</evidence>
<dbReference type="PROSITE" id="PS50294">
    <property type="entry name" value="WD_REPEATS_REGION"/>
    <property type="match status" value="3"/>
</dbReference>
<evidence type="ECO:0000256" key="3">
    <source>
        <dbReference type="ARBA" id="ARBA00022664"/>
    </source>
</evidence>
<dbReference type="STRING" id="284590.Q6CMD1"/>
<evidence type="ECO:0000313" key="13">
    <source>
        <dbReference type="Proteomes" id="UP000000598"/>
    </source>
</evidence>
<sequence length="429" mass="48694">MGLVQGYESESSDDGSSVAVPKRSLKTSKAELKSKRLRRNGKGPWAKWQGSSDDEIEQLSKDSNASNSLDLGGDEDAVASQSLERTKFVGSTEKDYLGRCILHPPVDIPLEFKKEPLSFRCFLPKTKIAEYYGHKNGTTSLRFIPKTGHLLLSGGNDNIIKLWDFYHERELLRTYEGHSMTIKDLNFTDNGHSFASASFDKWVKIWNTEKGIIDKRLRFNSVPNCITFHPKDKNQLVVGLSNSEIRHYDLRLSENHGEVQKYDHHQGSILALKYFPDGKKLISSSEDKTVRIWENRINIPIKQISGTAQHSMPWIDINPQGQSFCTQSMDNTIYTYSMLPKYKRHPNKTFKGHNTTGYGIHFAFSPDGQYIASGDSKGQTFIWDWKTTKLLKKFKPFSNNLPVTCIEWNPQETSKLCCAGNTGKIAILD</sequence>
<dbReference type="PaxDb" id="284590-Q6CMD1"/>
<evidence type="ECO:0000256" key="1">
    <source>
        <dbReference type="ARBA" id="ARBA00004123"/>
    </source>
</evidence>
<dbReference type="Proteomes" id="UP000000598">
    <property type="component" value="Chromosome E"/>
</dbReference>
<dbReference type="SUPFAM" id="SSF50978">
    <property type="entry name" value="WD40 repeat-like"/>
    <property type="match status" value="1"/>
</dbReference>
<dbReference type="GO" id="GO:0003729">
    <property type="term" value="F:mRNA binding"/>
    <property type="evidence" value="ECO:0007669"/>
    <property type="project" value="TreeGrafter"/>
</dbReference>
<dbReference type="GO" id="GO:0000398">
    <property type="term" value="P:mRNA splicing, via spliceosome"/>
    <property type="evidence" value="ECO:0007669"/>
    <property type="project" value="InterPro"/>
</dbReference>
<evidence type="ECO:0000259" key="11">
    <source>
        <dbReference type="Pfam" id="PF24817"/>
    </source>
</evidence>
<dbReference type="EMBL" id="CR382125">
    <property type="protein sequence ID" value="CAG99995.1"/>
    <property type="molecule type" value="Genomic_DNA"/>
</dbReference>
<dbReference type="CDD" id="cd00200">
    <property type="entry name" value="WD40"/>
    <property type="match status" value="1"/>
</dbReference>
<dbReference type="GO" id="GO:0071013">
    <property type="term" value="C:catalytic step 2 spliceosome"/>
    <property type="evidence" value="ECO:0007669"/>
    <property type="project" value="InterPro"/>
</dbReference>
<dbReference type="PANTHER" id="PTHR43979">
    <property type="entry name" value="PRE-MRNA-PROCESSING FACTOR 17"/>
    <property type="match status" value="1"/>
</dbReference>
<keyword evidence="4" id="KW-0747">Spliceosome</keyword>
<dbReference type="InterPro" id="IPR036322">
    <property type="entry name" value="WD40_repeat_dom_sf"/>
</dbReference>
<gene>
    <name evidence="12" type="ORF">KLLA0_E21187g</name>
</gene>
<evidence type="ECO:0000256" key="9">
    <source>
        <dbReference type="PROSITE-ProRule" id="PRU00221"/>
    </source>
</evidence>
<dbReference type="HOGENOM" id="CLU_022571_0_0_1"/>
<organism evidence="12 13">
    <name type="scientific">Kluyveromyces lactis (strain ATCC 8585 / CBS 2359 / DSM 70799 / NBRC 1267 / NRRL Y-1140 / WM37)</name>
    <name type="common">Yeast</name>
    <name type="synonym">Candida sphaerica</name>
    <dbReference type="NCBI Taxonomy" id="284590"/>
    <lineage>
        <taxon>Eukaryota</taxon>
        <taxon>Fungi</taxon>
        <taxon>Dikarya</taxon>
        <taxon>Ascomycota</taxon>
        <taxon>Saccharomycotina</taxon>
        <taxon>Saccharomycetes</taxon>
        <taxon>Saccharomycetales</taxon>
        <taxon>Saccharomycetaceae</taxon>
        <taxon>Kluyveromyces</taxon>
    </lineage>
</organism>
<dbReference type="InParanoid" id="Q6CMD1"/>
<dbReference type="KEGG" id="kla:KLLA0_E21187g"/>
<feature type="repeat" description="WD" evidence="9">
    <location>
        <begin position="362"/>
        <end position="393"/>
    </location>
</feature>
<feature type="repeat" description="WD" evidence="9">
    <location>
        <begin position="175"/>
        <end position="211"/>
    </location>
</feature>
<dbReference type="Gene3D" id="2.130.10.10">
    <property type="entry name" value="YVTN repeat-like/Quinoprotein amine dehydrogenase"/>
    <property type="match status" value="1"/>
</dbReference>
<keyword evidence="2 9" id="KW-0853">WD repeat</keyword>
<feature type="domain" description="WDHD1 first WD40" evidence="11">
    <location>
        <begin position="132"/>
        <end position="426"/>
    </location>
</feature>
<evidence type="ECO:0000256" key="5">
    <source>
        <dbReference type="ARBA" id="ARBA00022737"/>
    </source>
</evidence>
<dbReference type="InterPro" id="IPR020472">
    <property type="entry name" value="WD40_PAC1"/>
</dbReference>
<keyword evidence="3" id="KW-0507">mRNA processing</keyword>
<evidence type="ECO:0000256" key="6">
    <source>
        <dbReference type="ARBA" id="ARBA00023187"/>
    </source>
</evidence>
<dbReference type="InterPro" id="IPR001680">
    <property type="entry name" value="WD40_rpt"/>
</dbReference>
<reference evidence="12 13" key="1">
    <citation type="journal article" date="2004" name="Nature">
        <title>Genome evolution in yeasts.</title>
        <authorList>
            <consortium name="Genolevures"/>
            <person name="Dujon B."/>
            <person name="Sherman D."/>
            <person name="Fischer G."/>
            <person name="Durrens P."/>
            <person name="Casaregola S."/>
            <person name="Lafontaine I."/>
            <person name="de Montigny J."/>
            <person name="Marck C."/>
            <person name="Neuveglise C."/>
            <person name="Talla E."/>
            <person name="Goffard N."/>
            <person name="Frangeul L."/>
            <person name="Aigle M."/>
            <person name="Anthouard V."/>
            <person name="Babour A."/>
            <person name="Barbe V."/>
            <person name="Barnay S."/>
            <person name="Blanchin S."/>
            <person name="Beckerich J.M."/>
            <person name="Beyne E."/>
            <person name="Bleykasten C."/>
            <person name="Boisrame A."/>
            <person name="Boyer J."/>
            <person name="Cattolico L."/>
            <person name="Confanioleri F."/>
            <person name="de Daruvar A."/>
            <person name="Despons L."/>
            <person name="Fabre E."/>
            <person name="Fairhead C."/>
            <person name="Ferry-Dumazet H."/>
            <person name="Groppi A."/>
            <person name="Hantraye F."/>
            <person name="Hennequin C."/>
            <person name="Jauniaux N."/>
            <person name="Joyet P."/>
            <person name="Kachouri R."/>
            <person name="Kerrest A."/>
            <person name="Koszul R."/>
            <person name="Lemaire M."/>
            <person name="Lesur I."/>
            <person name="Ma L."/>
            <person name="Muller H."/>
            <person name="Nicaud J.M."/>
            <person name="Nikolski M."/>
            <person name="Oztas S."/>
            <person name="Ozier-Kalogeropoulos O."/>
            <person name="Pellenz S."/>
            <person name="Potier S."/>
            <person name="Richard G.F."/>
            <person name="Straub M.L."/>
            <person name="Suleau A."/>
            <person name="Swennene D."/>
            <person name="Tekaia F."/>
            <person name="Wesolowski-Louvel M."/>
            <person name="Westhof E."/>
            <person name="Wirth B."/>
            <person name="Zeniou-Meyer M."/>
            <person name="Zivanovic I."/>
            <person name="Bolotin-Fukuhara M."/>
            <person name="Thierry A."/>
            <person name="Bouchier C."/>
            <person name="Caudron B."/>
            <person name="Scarpelli C."/>
            <person name="Gaillardin C."/>
            <person name="Weissenbach J."/>
            <person name="Wincker P."/>
            <person name="Souciet J.L."/>
        </authorList>
    </citation>
    <scope>NUCLEOTIDE SEQUENCE [LARGE SCALE GENOMIC DNA]</scope>
    <source>
        <strain evidence="13">ATCC 8585 / CBS 2359 / DSM 70799 / NBRC 1267 / NRRL Y-1140 / WM37</strain>
    </source>
</reference>
<dbReference type="FunCoup" id="Q6CMD1">
    <property type="interactions" value="923"/>
</dbReference>
<feature type="compositionally biased region" description="Low complexity" evidence="10">
    <location>
        <begin position="1"/>
        <end position="17"/>
    </location>
</feature>
<proteinExistence type="predicted"/>
<keyword evidence="7" id="KW-0539">Nucleus</keyword>
<dbReference type="InterPro" id="IPR057646">
    <property type="entry name" value="WD40_WDHD1_1st"/>
</dbReference>
<dbReference type="PANTHER" id="PTHR43979:SF1">
    <property type="entry name" value="PRE-MRNA-PROCESSING FACTOR 17"/>
    <property type="match status" value="1"/>
</dbReference>
<dbReference type="AlphaFoldDB" id="Q6CMD1"/>
<dbReference type="InterPro" id="IPR015943">
    <property type="entry name" value="WD40/YVTN_repeat-like_dom_sf"/>
</dbReference>
<dbReference type="Pfam" id="PF24817">
    <property type="entry name" value="WD40_WDHD1_1st"/>
    <property type="match status" value="1"/>
</dbReference>
<dbReference type="FunFam" id="2.130.10.10:FF:000034">
    <property type="entry name" value="Pre-mRNA-processing factor 17, putative"/>
    <property type="match status" value="1"/>
</dbReference>
<feature type="region of interest" description="Disordered" evidence="10">
    <location>
        <begin position="1"/>
        <end position="74"/>
    </location>
</feature>
<feature type="repeat" description="WD" evidence="9">
    <location>
        <begin position="131"/>
        <end position="173"/>
    </location>
</feature>
<keyword evidence="13" id="KW-1185">Reference proteome</keyword>
<feature type="repeat" description="WD" evidence="9">
    <location>
        <begin position="262"/>
        <end position="294"/>
    </location>
</feature>